<dbReference type="EnsemblMetazoa" id="Aqu2.1.41197_001">
    <property type="protein sequence ID" value="Aqu2.1.41197_001"/>
    <property type="gene ID" value="Aqu2.1.41197"/>
</dbReference>
<dbReference type="AlphaFoldDB" id="A0A1X7VMA5"/>
<reference evidence="2" key="1">
    <citation type="submission" date="2017-05" db="UniProtKB">
        <authorList>
            <consortium name="EnsemblMetazoa"/>
        </authorList>
    </citation>
    <scope>IDENTIFICATION</scope>
</reference>
<proteinExistence type="predicted"/>
<evidence type="ECO:0008006" key="3">
    <source>
        <dbReference type="Google" id="ProtNLM"/>
    </source>
</evidence>
<evidence type="ECO:0000313" key="2">
    <source>
        <dbReference type="EnsemblMetazoa" id="Aqu2.1.41197_001"/>
    </source>
</evidence>
<accession>A0A1X7VMA5</accession>
<organism evidence="2">
    <name type="scientific">Amphimedon queenslandica</name>
    <name type="common">Sponge</name>
    <dbReference type="NCBI Taxonomy" id="400682"/>
    <lineage>
        <taxon>Eukaryota</taxon>
        <taxon>Metazoa</taxon>
        <taxon>Porifera</taxon>
        <taxon>Demospongiae</taxon>
        <taxon>Heteroscleromorpha</taxon>
        <taxon>Haplosclerida</taxon>
        <taxon>Niphatidae</taxon>
        <taxon>Amphimedon</taxon>
    </lineage>
</organism>
<dbReference type="InParanoid" id="A0A1X7VMA5"/>
<name>A0A1X7VMA5_AMPQE</name>
<sequence>MFLSFLWGSGVAYQFKKKINNKKKKKKKENNSVTAGKGPRTRGKQLNSAAFTQIFRDSAHHYMLIGAGLGVSTGDLTQIPGQAQNNLLLLFQRWYDANENVTWDALRQLCGSYPQLGRAKAELEKGYHGKLGLGLN</sequence>
<feature type="region of interest" description="Disordered" evidence="1">
    <location>
        <begin position="20"/>
        <end position="44"/>
    </location>
</feature>
<protein>
    <recommendedName>
        <fullName evidence="3">Death domain-containing protein</fullName>
    </recommendedName>
</protein>
<evidence type="ECO:0000256" key="1">
    <source>
        <dbReference type="SAM" id="MobiDB-lite"/>
    </source>
</evidence>